<dbReference type="PROSITE" id="PS50110">
    <property type="entry name" value="RESPONSE_REGULATORY"/>
    <property type="match status" value="1"/>
</dbReference>
<evidence type="ECO:0000259" key="8">
    <source>
        <dbReference type="PROSITE" id="PS50110"/>
    </source>
</evidence>
<gene>
    <name evidence="9" type="ORF">GGQ90_001672</name>
</gene>
<name>A0A7W6LP20_9SPHN</name>
<comment type="caution">
    <text evidence="9">The sequence shown here is derived from an EMBL/GenBank/DDBJ whole genome shotgun (WGS) entry which is preliminary data.</text>
</comment>
<dbReference type="InterPro" id="IPR036890">
    <property type="entry name" value="HATPase_C_sf"/>
</dbReference>
<evidence type="ECO:0000256" key="1">
    <source>
        <dbReference type="ARBA" id="ARBA00000085"/>
    </source>
</evidence>
<dbReference type="Pfam" id="PF00512">
    <property type="entry name" value="HisKA"/>
    <property type="match status" value="1"/>
</dbReference>
<comment type="catalytic activity">
    <reaction evidence="1">
        <text>ATP + protein L-histidine = ADP + protein N-phospho-L-histidine.</text>
        <dbReference type="EC" id="2.7.13.3"/>
    </reaction>
</comment>
<dbReference type="PANTHER" id="PTHR43065:SF42">
    <property type="entry name" value="TWO-COMPONENT SENSOR PPRA"/>
    <property type="match status" value="1"/>
</dbReference>
<evidence type="ECO:0000256" key="2">
    <source>
        <dbReference type="ARBA" id="ARBA00012438"/>
    </source>
</evidence>
<dbReference type="Proteomes" id="UP000590524">
    <property type="component" value="Unassembled WGS sequence"/>
</dbReference>
<keyword evidence="3 4" id="KW-0597">Phosphoprotein</keyword>
<dbReference type="GO" id="GO:0000155">
    <property type="term" value="F:phosphorelay sensor kinase activity"/>
    <property type="evidence" value="ECO:0007669"/>
    <property type="project" value="InterPro"/>
</dbReference>
<proteinExistence type="predicted"/>
<sequence>MAERDVIDEQDRGWRAVARRYMPLVLGILLIGSLGALLYSASSASRDHQRALAEQQRSWEIMALARAFEAKTTRAEVTLARYVISLDPDTGRLFQDQWRTAASQLKSLTYATRKSDWQRGNVRALQVAFSQRGKTLSEIGLRTTYDQKMGALAQFHQAGQSQDIKRLTALIDLVIQAENARLRERSLAVSLAGDRTEFVGKTSRIVGLALLVCILFALWLVNAAYTERRNARRMADIEAERADRLEEAVAARTGELSDAYEQLKRESAERAAAEDNLRQMQKMDAVGQLTGGIAHDFNNMLAVVVGGLELAKRKMRLKPAEAGHHLDNAMEGANRAAALTRRLLAFARSEPLLPNAVDPDGLLRGMADLVDRTIGDQIIVSFAHRASGWRIFVDQHQMENALLNLCVNARDAMEGRGTLTISTGQARLVANEIGECPAGDYVTVTVADNGCGMTPEVAARVFEPFFTTKPVGKGTGLGLSQIFGFVRQSQGEIRIESELGTGTSVHIYLPRRILTEQEAAAQAPSIEQFDTLHPPTRILVVEDDPRVLNQTMAALAELGHLPIACDHPSKAAKLLSNNADIGLIMSDVLMPDMTGPEMIRTLPAHMRHLPVLFVTGFTGDATDSDDFRGHEVLRKPYTLAALGLALSNALNGSNHPGTAAAAE</sequence>
<dbReference type="InterPro" id="IPR003594">
    <property type="entry name" value="HATPase_dom"/>
</dbReference>
<reference evidence="9 10" key="1">
    <citation type="submission" date="2020-08" db="EMBL/GenBank/DDBJ databases">
        <title>Genomic Encyclopedia of Type Strains, Phase IV (KMG-IV): sequencing the most valuable type-strain genomes for metagenomic binning, comparative biology and taxonomic classification.</title>
        <authorList>
            <person name="Goeker M."/>
        </authorList>
    </citation>
    <scope>NUCLEOTIDE SEQUENCE [LARGE SCALE GENOMIC DNA]</scope>
    <source>
        <strain evidence="9 10">DSM 19371</strain>
    </source>
</reference>
<keyword evidence="6" id="KW-0472">Membrane</keyword>
<dbReference type="CDD" id="cd00082">
    <property type="entry name" value="HisKA"/>
    <property type="match status" value="1"/>
</dbReference>
<keyword evidence="6" id="KW-1133">Transmembrane helix</keyword>
<dbReference type="SMART" id="SM00448">
    <property type="entry name" value="REC"/>
    <property type="match status" value="1"/>
</dbReference>
<evidence type="ECO:0000256" key="4">
    <source>
        <dbReference type="PROSITE-ProRule" id="PRU00169"/>
    </source>
</evidence>
<dbReference type="Gene3D" id="3.40.50.2300">
    <property type="match status" value="1"/>
</dbReference>
<dbReference type="Gene3D" id="1.10.287.130">
    <property type="match status" value="1"/>
</dbReference>
<dbReference type="SUPFAM" id="SSF47384">
    <property type="entry name" value="Homodimeric domain of signal transducing histidine kinase"/>
    <property type="match status" value="1"/>
</dbReference>
<dbReference type="SUPFAM" id="SSF55874">
    <property type="entry name" value="ATPase domain of HSP90 chaperone/DNA topoisomerase II/histidine kinase"/>
    <property type="match status" value="1"/>
</dbReference>
<dbReference type="InterPro" id="IPR004358">
    <property type="entry name" value="Sig_transdc_His_kin-like_C"/>
</dbReference>
<keyword evidence="10" id="KW-1185">Reference proteome</keyword>
<accession>A0A7W6LP20</accession>
<dbReference type="PANTHER" id="PTHR43065">
    <property type="entry name" value="SENSOR HISTIDINE KINASE"/>
    <property type="match status" value="1"/>
</dbReference>
<dbReference type="InterPro" id="IPR005467">
    <property type="entry name" value="His_kinase_dom"/>
</dbReference>
<dbReference type="EC" id="2.7.13.3" evidence="2"/>
<dbReference type="SMART" id="SM00387">
    <property type="entry name" value="HATPase_c"/>
    <property type="match status" value="1"/>
</dbReference>
<dbReference type="PROSITE" id="PS50109">
    <property type="entry name" value="HIS_KIN"/>
    <property type="match status" value="1"/>
</dbReference>
<keyword evidence="6" id="KW-0812">Transmembrane</keyword>
<feature type="domain" description="Histidine kinase" evidence="7">
    <location>
        <begin position="292"/>
        <end position="513"/>
    </location>
</feature>
<dbReference type="SUPFAM" id="SSF52172">
    <property type="entry name" value="CheY-like"/>
    <property type="match status" value="1"/>
</dbReference>
<dbReference type="SMART" id="SM00388">
    <property type="entry name" value="HisKA"/>
    <property type="match status" value="1"/>
</dbReference>
<dbReference type="Pfam" id="PF02518">
    <property type="entry name" value="HATPase_c"/>
    <property type="match status" value="1"/>
</dbReference>
<dbReference type="Gene3D" id="3.30.565.10">
    <property type="entry name" value="Histidine kinase-like ATPase, C-terminal domain"/>
    <property type="match status" value="1"/>
</dbReference>
<dbReference type="InterPro" id="IPR011006">
    <property type="entry name" value="CheY-like_superfamily"/>
</dbReference>
<evidence type="ECO:0000256" key="3">
    <source>
        <dbReference type="ARBA" id="ARBA00022553"/>
    </source>
</evidence>
<evidence type="ECO:0000256" key="6">
    <source>
        <dbReference type="SAM" id="Phobius"/>
    </source>
</evidence>
<dbReference type="RefSeq" id="WP_188081695.1">
    <property type="nucleotide sequence ID" value="NZ_JACIEU010000006.1"/>
</dbReference>
<protein>
    <recommendedName>
        <fullName evidence="2">histidine kinase</fullName>
        <ecNumber evidence="2">2.7.13.3</ecNumber>
    </recommendedName>
</protein>
<dbReference type="InterPro" id="IPR036097">
    <property type="entry name" value="HisK_dim/P_sf"/>
</dbReference>
<dbReference type="AlphaFoldDB" id="A0A7W6LP20"/>
<evidence type="ECO:0000259" key="7">
    <source>
        <dbReference type="PROSITE" id="PS50109"/>
    </source>
</evidence>
<evidence type="ECO:0000313" key="10">
    <source>
        <dbReference type="Proteomes" id="UP000590524"/>
    </source>
</evidence>
<dbReference type="InterPro" id="IPR001789">
    <property type="entry name" value="Sig_transdc_resp-reg_receiver"/>
</dbReference>
<keyword evidence="9" id="KW-0808">Transferase</keyword>
<feature type="modified residue" description="4-aspartylphosphate" evidence="4">
    <location>
        <position position="587"/>
    </location>
</feature>
<feature type="transmembrane region" description="Helical" evidence="6">
    <location>
        <begin position="205"/>
        <end position="225"/>
    </location>
</feature>
<keyword evidence="5" id="KW-0175">Coiled coil</keyword>
<organism evidence="9 10">
    <name type="scientific">Sphingobium scionense</name>
    <dbReference type="NCBI Taxonomy" id="1404341"/>
    <lineage>
        <taxon>Bacteria</taxon>
        <taxon>Pseudomonadati</taxon>
        <taxon>Pseudomonadota</taxon>
        <taxon>Alphaproteobacteria</taxon>
        <taxon>Sphingomonadales</taxon>
        <taxon>Sphingomonadaceae</taxon>
        <taxon>Sphingobium</taxon>
    </lineage>
</organism>
<feature type="transmembrane region" description="Helical" evidence="6">
    <location>
        <begin position="21"/>
        <end position="41"/>
    </location>
</feature>
<dbReference type="EMBL" id="JACIEU010000006">
    <property type="protein sequence ID" value="MBB4147894.1"/>
    <property type="molecule type" value="Genomic_DNA"/>
</dbReference>
<evidence type="ECO:0000256" key="5">
    <source>
        <dbReference type="SAM" id="Coils"/>
    </source>
</evidence>
<evidence type="ECO:0000313" key="9">
    <source>
        <dbReference type="EMBL" id="MBB4147894.1"/>
    </source>
</evidence>
<dbReference type="InterPro" id="IPR003661">
    <property type="entry name" value="HisK_dim/P_dom"/>
</dbReference>
<dbReference type="Pfam" id="PF00072">
    <property type="entry name" value="Response_reg"/>
    <property type="match status" value="1"/>
</dbReference>
<keyword evidence="9" id="KW-0418">Kinase</keyword>
<dbReference type="PRINTS" id="PR00344">
    <property type="entry name" value="BCTRLSENSOR"/>
</dbReference>
<feature type="coiled-coil region" evidence="5">
    <location>
        <begin position="228"/>
        <end position="283"/>
    </location>
</feature>
<feature type="domain" description="Response regulatory" evidence="8">
    <location>
        <begin position="537"/>
        <end position="650"/>
    </location>
</feature>